<dbReference type="SUPFAM" id="SSF53807">
    <property type="entry name" value="Helical backbone' metal receptor"/>
    <property type="match status" value="1"/>
</dbReference>
<dbReference type="PANTHER" id="PTHR30532:SF24">
    <property type="entry name" value="FERRIC ENTEROBACTIN-BINDING PERIPLASMIC PROTEIN FEPB"/>
    <property type="match status" value="1"/>
</dbReference>
<evidence type="ECO:0000313" key="6">
    <source>
        <dbReference type="EMBL" id="APE35497.1"/>
    </source>
</evidence>
<keyword evidence="4" id="KW-0732">Signal</keyword>
<dbReference type="InterPro" id="IPR002491">
    <property type="entry name" value="ABC_transptr_periplasmic_BD"/>
</dbReference>
<feature type="domain" description="Fe/B12 periplasmic-binding" evidence="5">
    <location>
        <begin position="66"/>
        <end position="340"/>
    </location>
</feature>
<evidence type="ECO:0000256" key="4">
    <source>
        <dbReference type="ARBA" id="ARBA00022729"/>
    </source>
</evidence>
<proteinExistence type="inferred from homology"/>
<dbReference type="AlphaFoldDB" id="A0A1J0VU05"/>
<keyword evidence="3" id="KW-0813">Transport</keyword>
<sequence length="340" mass="36409">MIVIASQDRQHSSLTRRRFFVVAGAVGLGAGLAACGAGPEEGSSGTGSWEFADGLGETLRLNDTPSRVVAFTGSAGALADYGVRERIVGIFGEASSEQLLGELDTVDVTVIGDAWGEFDLEKYATLEPDLLVTDSYVPERLWYVPDDNLTKIRSANPNVVAVEIANQRLLDIIERYRSLAEALGADTTSAAVAAAEQRFADAAQAVRDAVAARPGLRVLAASANPQLFYVSDPRVSADLRFFTELGVDLVVPDQVDPGGFFQSLSWETADRYDADVILLDDRSIGMSPQALAEQTVWRGLPAVRAGQVAPWSPVFRFSHAATAPLLERLAATIRDANKVI</sequence>
<gene>
    <name evidence="6" type="ORF">BOX37_17805</name>
</gene>
<dbReference type="PANTHER" id="PTHR30532">
    <property type="entry name" value="IRON III DICITRATE-BINDING PERIPLASMIC PROTEIN"/>
    <property type="match status" value="1"/>
</dbReference>
<dbReference type="EMBL" id="CP018082">
    <property type="protein sequence ID" value="APE35497.1"/>
    <property type="molecule type" value="Genomic_DNA"/>
</dbReference>
<dbReference type="PROSITE" id="PS50983">
    <property type="entry name" value="FE_B12_PBP"/>
    <property type="match status" value="1"/>
</dbReference>
<dbReference type="InterPro" id="IPR051313">
    <property type="entry name" value="Bact_iron-sidero_bind"/>
</dbReference>
<evidence type="ECO:0000259" key="5">
    <source>
        <dbReference type="PROSITE" id="PS50983"/>
    </source>
</evidence>
<dbReference type="Gene3D" id="3.40.50.1980">
    <property type="entry name" value="Nitrogenase molybdenum iron protein domain"/>
    <property type="match status" value="2"/>
</dbReference>
<accession>A0A1J0VU05</accession>
<evidence type="ECO:0000256" key="1">
    <source>
        <dbReference type="ARBA" id="ARBA00004196"/>
    </source>
</evidence>
<dbReference type="OrthoDB" id="7941913at2"/>
<comment type="subcellular location">
    <subcellularLocation>
        <location evidence="1">Cell envelope</location>
    </subcellularLocation>
</comment>
<dbReference type="RefSeq" id="WP_071928685.1">
    <property type="nucleotide sequence ID" value="NZ_CP018082.1"/>
</dbReference>
<organism evidence="6 7">
    <name type="scientific">Nocardia mangyaensis</name>
    <dbReference type="NCBI Taxonomy" id="2213200"/>
    <lineage>
        <taxon>Bacteria</taxon>
        <taxon>Bacillati</taxon>
        <taxon>Actinomycetota</taxon>
        <taxon>Actinomycetes</taxon>
        <taxon>Mycobacteriales</taxon>
        <taxon>Nocardiaceae</taxon>
        <taxon>Nocardia</taxon>
    </lineage>
</organism>
<dbReference type="GO" id="GO:0030288">
    <property type="term" value="C:outer membrane-bounded periplasmic space"/>
    <property type="evidence" value="ECO:0007669"/>
    <property type="project" value="TreeGrafter"/>
</dbReference>
<dbReference type="PROSITE" id="PS51318">
    <property type="entry name" value="TAT"/>
    <property type="match status" value="1"/>
</dbReference>
<dbReference type="GO" id="GO:1901678">
    <property type="term" value="P:iron coordination entity transport"/>
    <property type="evidence" value="ECO:0007669"/>
    <property type="project" value="UniProtKB-ARBA"/>
</dbReference>
<dbReference type="Pfam" id="PF01497">
    <property type="entry name" value="Peripla_BP_2"/>
    <property type="match status" value="1"/>
</dbReference>
<evidence type="ECO:0000313" key="7">
    <source>
        <dbReference type="Proteomes" id="UP000183810"/>
    </source>
</evidence>
<comment type="similarity">
    <text evidence="2">Belongs to the bacterial solute-binding protein 8 family.</text>
</comment>
<reference evidence="6" key="1">
    <citation type="submission" date="2016-11" db="EMBL/GenBank/DDBJ databases">
        <authorList>
            <person name="Jaros S."/>
            <person name="Januszkiewicz K."/>
            <person name="Wedrychowicz H."/>
        </authorList>
    </citation>
    <scope>NUCLEOTIDE SEQUENCE [LARGE SCALE GENOMIC DNA]</scope>
    <source>
        <strain evidence="6">Y48</strain>
    </source>
</reference>
<dbReference type="InterPro" id="IPR006311">
    <property type="entry name" value="TAT_signal"/>
</dbReference>
<keyword evidence="7" id="KW-1185">Reference proteome</keyword>
<evidence type="ECO:0000256" key="3">
    <source>
        <dbReference type="ARBA" id="ARBA00022448"/>
    </source>
</evidence>
<evidence type="ECO:0000256" key="2">
    <source>
        <dbReference type="ARBA" id="ARBA00008814"/>
    </source>
</evidence>
<dbReference type="Proteomes" id="UP000183810">
    <property type="component" value="Chromosome"/>
</dbReference>
<protein>
    <submittedName>
        <fullName evidence="6">ABC transporter substrate-binding protein</fullName>
    </submittedName>
</protein>
<name>A0A1J0VU05_9NOCA</name>
<dbReference type="KEGG" id="nsl:BOX37_17805"/>